<keyword evidence="3" id="KW-0963">Cytoplasm</keyword>
<comment type="catalytic activity">
    <reaction evidence="6">
        <text>alpha-D-glucose 6-phosphate = beta-D-fructose 6-phosphate</text>
        <dbReference type="Rhea" id="RHEA:11816"/>
        <dbReference type="ChEBI" id="CHEBI:57634"/>
        <dbReference type="ChEBI" id="CHEBI:58225"/>
        <dbReference type="EC" id="5.3.1.9"/>
    </reaction>
</comment>
<dbReference type="UniPathway" id="UPA00109">
    <property type="reaction ID" value="UER00181"/>
</dbReference>
<evidence type="ECO:0000313" key="7">
    <source>
        <dbReference type="EMBL" id="OGC06189.1"/>
    </source>
</evidence>
<dbReference type="EC" id="5.3.1.9" evidence="6"/>
<dbReference type="FunFam" id="3.40.50.10490:FF:000016">
    <property type="entry name" value="Glucose-6-phosphate isomerase"/>
    <property type="match status" value="1"/>
</dbReference>
<dbReference type="EMBL" id="METP01000024">
    <property type="protein sequence ID" value="OGC06189.1"/>
    <property type="molecule type" value="Genomic_DNA"/>
</dbReference>
<dbReference type="GO" id="GO:0097367">
    <property type="term" value="F:carbohydrate derivative binding"/>
    <property type="evidence" value="ECO:0007669"/>
    <property type="project" value="InterPro"/>
</dbReference>
<dbReference type="SUPFAM" id="SSF53697">
    <property type="entry name" value="SIS domain"/>
    <property type="match status" value="1"/>
</dbReference>
<proteinExistence type="inferred from homology"/>
<dbReference type="PANTHER" id="PTHR11469:SF1">
    <property type="entry name" value="GLUCOSE-6-PHOSPHATE ISOMERASE"/>
    <property type="match status" value="1"/>
</dbReference>
<comment type="caution">
    <text evidence="7">The sequence shown here is derived from an EMBL/GenBank/DDBJ whole genome shotgun (WGS) entry which is preliminary data.</text>
</comment>
<evidence type="ECO:0000256" key="2">
    <source>
        <dbReference type="ARBA" id="ARBA00022432"/>
    </source>
</evidence>
<dbReference type="PROSITE" id="PS51463">
    <property type="entry name" value="P_GLUCOSE_ISOMERASE_3"/>
    <property type="match status" value="1"/>
</dbReference>
<dbReference type="GO" id="GO:0051156">
    <property type="term" value="P:glucose 6-phosphate metabolic process"/>
    <property type="evidence" value="ECO:0007669"/>
    <property type="project" value="TreeGrafter"/>
</dbReference>
<comment type="pathway">
    <text evidence="6">Carbohydrate degradation; glycolysis; D-glyceraldehyde 3-phosphate and glycerone phosphate from D-glucose: step 2/4.</text>
</comment>
<dbReference type="PRINTS" id="PR00662">
    <property type="entry name" value="G6PISOMERASE"/>
</dbReference>
<dbReference type="CDD" id="cd05015">
    <property type="entry name" value="SIS_PGI_1"/>
    <property type="match status" value="1"/>
</dbReference>
<dbReference type="PANTHER" id="PTHR11469">
    <property type="entry name" value="GLUCOSE-6-PHOSPHATE ISOMERASE"/>
    <property type="match status" value="1"/>
</dbReference>
<comment type="similarity">
    <text evidence="1 6">Belongs to the GPI family.</text>
</comment>
<dbReference type="GO" id="GO:0006096">
    <property type="term" value="P:glycolytic process"/>
    <property type="evidence" value="ECO:0007669"/>
    <property type="project" value="UniProtKB-UniPathway"/>
</dbReference>
<dbReference type="InterPro" id="IPR001672">
    <property type="entry name" value="G6P_Isomerase"/>
</dbReference>
<dbReference type="GO" id="GO:0006094">
    <property type="term" value="P:gluconeogenesis"/>
    <property type="evidence" value="ECO:0007669"/>
    <property type="project" value="UniProtKB-KW"/>
</dbReference>
<dbReference type="Gene3D" id="3.40.50.10490">
    <property type="entry name" value="Glucose-6-phosphate isomerase like protein, domain 1"/>
    <property type="match status" value="2"/>
</dbReference>
<keyword evidence="2 6" id="KW-0312">Gluconeogenesis</keyword>
<evidence type="ECO:0000256" key="1">
    <source>
        <dbReference type="ARBA" id="ARBA00006604"/>
    </source>
</evidence>
<dbReference type="GO" id="GO:0005829">
    <property type="term" value="C:cytosol"/>
    <property type="evidence" value="ECO:0007669"/>
    <property type="project" value="TreeGrafter"/>
</dbReference>
<name>A0A1F4RDD5_UNCSA</name>
<dbReference type="GO" id="GO:0048029">
    <property type="term" value="F:monosaccharide binding"/>
    <property type="evidence" value="ECO:0007669"/>
    <property type="project" value="TreeGrafter"/>
</dbReference>
<dbReference type="Pfam" id="PF00342">
    <property type="entry name" value="PGI"/>
    <property type="match status" value="1"/>
</dbReference>
<sequence>MANELRIPAGLIKQRALAANRPRIGLDYRRFGRAGGQHVTEMPEFTAAAQRVVQLHELLMAGTDELLKDGQLVMTGWKTESPFRPDAELEAIQATGAVFAQSIDWFWSTGIGGSFLGNKATIEAVRGTLELFNLLLREERGDTPGILFFGQNMDASYVATALKIMEGKRIGGNVISKSGGTVEPAIAFAILKAAMESSMSPEEVAQRIVAITDAQKGALKQLAGQKGYKTYVVPDNVGGRYSVTCPVGLFSLAVAGIDLKKFIAGARRAEEDVRNQPFNTNIAMLRAVMRYVAHKHMGIKIEVASTGVYDLKSTTAWMQQLGPESEGKNGEGLWISPEYYTEMAHANGQAIQMAERTIMETFLMVDDPGVDVIIPGAGTPVAYLDGKGLNFANQAFIAGLRDAHYEGIVPTMSYVLPRLDAFTMGMLFQYEMNAIALSGLLLGQNPFIQPGVQAYKKIADARSGKPGTEQALAAMQKAEQQLNPNFII</sequence>
<dbReference type="AlphaFoldDB" id="A0A1F4RDD5"/>
<keyword evidence="4 6" id="KW-0324">Glycolysis</keyword>
<dbReference type="InterPro" id="IPR035482">
    <property type="entry name" value="SIS_PGI_2"/>
</dbReference>
<evidence type="ECO:0000256" key="4">
    <source>
        <dbReference type="ARBA" id="ARBA00023152"/>
    </source>
</evidence>
<organism evidence="7 8">
    <name type="scientific">candidate division WOR-1 bacterium RIFCSPLOWO2_02_FULL_46_20</name>
    <dbReference type="NCBI Taxonomy" id="1802567"/>
    <lineage>
        <taxon>Bacteria</taxon>
        <taxon>Bacillati</taxon>
        <taxon>Saganbacteria</taxon>
    </lineage>
</organism>
<dbReference type="GO" id="GO:0004347">
    <property type="term" value="F:glucose-6-phosphate isomerase activity"/>
    <property type="evidence" value="ECO:0007669"/>
    <property type="project" value="UniProtKB-EC"/>
</dbReference>
<dbReference type="CDD" id="cd05016">
    <property type="entry name" value="SIS_PGI_2"/>
    <property type="match status" value="1"/>
</dbReference>
<accession>A0A1F4RDD5</accession>
<evidence type="ECO:0000313" key="8">
    <source>
        <dbReference type="Proteomes" id="UP000176938"/>
    </source>
</evidence>
<dbReference type="Proteomes" id="UP000176938">
    <property type="component" value="Unassembled WGS sequence"/>
</dbReference>
<reference evidence="7 8" key="1">
    <citation type="journal article" date="2016" name="Nat. Commun.">
        <title>Thousands of microbial genomes shed light on interconnected biogeochemical processes in an aquifer system.</title>
        <authorList>
            <person name="Anantharaman K."/>
            <person name="Brown C.T."/>
            <person name="Hug L.A."/>
            <person name="Sharon I."/>
            <person name="Castelle C.J."/>
            <person name="Probst A.J."/>
            <person name="Thomas B.C."/>
            <person name="Singh A."/>
            <person name="Wilkins M.J."/>
            <person name="Karaoz U."/>
            <person name="Brodie E.L."/>
            <person name="Williams K.H."/>
            <person name="Hubbard S.S."/>
            <person name="Banfield J.F."/>
        </authorList>
    </citation>
    <scope>NUCLEOTIDE SEQUENCE [LARGE SCALE GENOMIC DNA]</scope>
</reference>
<dbReference type="InterPro" id="IPR035476">
    <property type="entry name" value="SIS_PGI_1"/>
</dbReference>
<keyword evidence="5 6" id="KW-0413">Isomerase</keyword>
<gene>
    <name evidence="7" type="ORF">A3H38_02455</name>
</gene>
<dbReference type="InterPro" id="IPR046348">
    <property type="entry name" value="SIS_dom_sf"/>
</dbReference>
<protein>
    <recommendedName>
        <fullName evidence="6">Glucose-6-phosphate isomerase</fullName>
        <ecNumber evidence="6">5.3.1.9</ecNumber>
    </recommendedName>
</protein>
<evidence type="ECO:0000256" key="5">
    <source>
        <dbReference type="ARBA" id="ARBA00023235"/>
    </source>
</evidence>
<evidence type="ECO:0000256" key="6">
    <source>
        <dbReference type="RuleBase" id="RU000612"/>
    </source>
</evidence>
<evidence type="ECO:0000256" key="3">
    <source>
        <dbReference type="ARBA" id="ARBA00022490"/>
    </source>
</evidence>